<keyword evidence="3" id="KW-1185">Reference proteome</keyword>
<dbReference type="STRING" id="1313296.SAMN05661091_5033"/>
<feature type="transmembrane region" description="Helical" evidence="1">
    <location>
        <begin position="93"/>
        <end position="120"/>
    </location>
</feature>
<protein>
    <recommendedName>
        <fullName evidence="4">ABC-2 type transport system permease protein</fullName>
    </recommendedName>
</protein>
<name>A0A1X7HPE9_9BACL</name>
<accession>A0A1X7HPE9</accession>
<evidence type="ECO:0000313" key="2">
    <source>
        <dbReference type="EMBL" id="SMF90418.1"/>
    </source>
</evidence>
<keyword evidence="1" id="KW-1133">Transmembrane helix</keyword>
<evidence type="ECO:0000313" key="3">
    <source>
        <dbReference type="Proteomes" id="UP000192940"/>
    </source>
</evidence>
<dbReference type="AlphaFoldDB" id="A0A1X7HPE9"/>
<dbReference type="EMBL" id="LT840184">
    <property type="protein sequence ID" value="SMF90418.1"/>
    <property type="molecule type" value="Genomic_DNA"/>
</dbReference>
<feature type="transmembrane region" description="Helical" evidence="1">
    <location>
        <begin position="55"/>
        <end position="73"/>
    </location>
</feature>
<sequence length="381" mass="43789">MNSAGAVFRVFWLDETKDKKWTREIIAIAAIMTIIMFVIPASYTTLSVHSLGNLLKGAMTVTLYLSILSAISLMRDRRYKLLHSLPIGKNMFIFLYALVVFIKNYALRVMPIVLSVLTVSCHHDQLTFFQSVLAAIGFAIAGLAASLCGIGAIIFAYDRNYLQFKTRRSRIKFNWLKREFVRFASDKVIFINHVGYSLFIIFFIVNAIMVSDVTGGFLLFILSLLSTCSTPSVLFSYEKPYRNLLLTLPVSLKSLFWSKYGFSIAITLPLYAVAYTIVHISNPEMYKLDLLVLMLCSLGLTTFIKLYFDYKRPNDSWSHSRQMFEHKRKYKIWAMSMSVSVTWMLYLYVNLAAIIALQLLLTKVFLYVIKKEDPSQRILER</sequence>
<feature type="transmembrane region" description="Helical" evidence="1">
    <location>
        <begin position="132"/>
        <end position="157"/>
    </location>
</feature>
<feature type="transmembrane region" description="Helical" evidence="1">
    <location>
        <begin position="290"/>
        <end position="308"/>
    </location>
</feature>
<evidence type="ECO:0008006" key="4">
    <source>
        <dbReference type="Google" id="ProtNLM"/>
    </source>
</evidence>
<dbReference type="RefSeq" id="WP_208915704.1">
    <property type="nucleotide sequence ID" value="NZ_LT840184.1"/>
</dbReference>
<proteinExistence type="predicted"/>
<gene>
    <name evidence="2" type="ORF">SAMN05661091_5033</name>
</gene>
<keyword evidence="1" id="KW-0812">Transmembrane</keyword>
<reference evidence="2 3" key="1">
    <citation type="submission" date="2017-04" db="EMBL/GenBank/DDBJ databases">
        <authorList>
            <person name="Afonso C.L."/>
            <person name="Miller P.J."/>
            <person name="Scott M.A."/>
            <person name="Spackman E."/>
            <person name="Goraichik I."/>
            <person name="Dimitrov K.M."/>
            <person name="Suarez D.L."/>
            <person name="Swayne D.E."/>
        </authorList>
    </citation>
    <scope>NUCLEOTIDE SEQUENCE [LARGE SCALE GENOMIC DNA]</scope>
    <source>
        <strain evidence="2 3">N3/975</strain>
    </source>
</reference>
<feature type="transmembrane region" description="Helical" evidence="1">
    <location>
        <begin position="216"/>
        <end position="237"/>
    </location>
</feature>
<keyword evidence="1" id="KW-0472">Membrane</keyword>
<feature type="transmembrane region" description="Helical" evidence="1">
    <location>
        <begin position="257"/>
        <end position="278"/>
    </location>
</feature>
<dbReference type="Proteomes" id="UP000192940">
    <property type="component" value="Chromosome I"/>
</dbReference>
<feature type="transmembrane region" description="Helical" evidence="1">
    <location>
        <begin position="25"/>
        <end position="43"/>
    </location>
</feature>
<organism evidence="2 3">
    <name type="scientific">Paenibacillus uliginis N3/975</name>
    <dbReference type="NCBI Taxonomy" id="1313296"/>
    <lineage>
        <taxon>Bacteria</taxon>
        <taxon>Bacillati</taxon>
        <taxon>Bacillota</taxon>
        <taxon>Bacilli</taxon>
        <taxon>Bacillales</taxon>
        <taxon>Paenibacillaceae</taxon>
        <taxon>Paenibacillus</taxon>
    </lineage>
</organism>
<feature type="transmembrane region" description="Helical" evidence="1">
    <location>
        <begin position="188"/>
        <end position="210"/>
    </location>
</feature>
<evidence type="ECO:0000256" key="1">
    <source>
        <dbReference type="SAM" id="Phobius"/>
    </source>
</evidence>